<dbReference type="EMBL" id="LGCK01000006">
    <property type="protein sequence ID" value="KPL73246.1"/>
    <property type="molecule type" value="Genomic_DNA"/>
</dbReference>
<evidence type="ECO:0000313" key="2">
    <source>
        <dbReference type="Proteomes" id="UP000050430"/>
    </source>
</evidence>
<organism evidence="1 2">
    <name type="scientific">Leptolinea tardivitalis</name>
    <dbReference type="NCBI Taxonomy" id="229920"/>
    <lineage>
        <taxon>Bacteria</taxon>
        <taxon>Bacillati</taxon>
        <taxon>Chloroflexota</taxon>
        <taxon>Anaerolineae</taxon>
        <taxon>Anaerolineales</taxon>
        <taxon>Anaerolineaceae</taxon>
        <taxon>Leptolinea</taxon>
    </lineage>
</organism>
<dbReference type="RefSeq" id="WP_062421646.1">
    <property type="nucleotide sequence ID" value="NZ_BBYA01000009.1"/>
</dbReference>
<protein>
    <submittedName>
        <fullName evidence="1">Uncharacterized protein</fullName>
    </submittedName>
</protein>
<accession>A0A0P6XV30</accession>
<dbReference type="STRING" id="229920.ADM99_03175"/>
<comment type="caution">
    <text evidence="1">The sequence shown here is derived from an EMBL/GenBank/DDBJ whole genome shotgun (WGS) entry which is preliminary data.</text>
</comment>
<gene>
    <name evidence="1" type="ORF">ADM99_03175</name>
</gene>
<evidence type="ECO:0000313" key="1">
    <source>
        <dbReference type="EMBL" id="KPL73246.1"/>
    </source>
</evidence>
<name>A0A0P6XV30_9CHLR</name>
<keyword evidence="2" id="KW-1185">Reference proteome</keyword>
<sequence>MKKILIGAATGIVLFVLFGAVGYWFANSQFNNSRFNGFGMMGSRGWMMGGRGYSYDGGLLDDKMTAAMAEKLNMSANDLESRLNKGESMYQIAVSKGITAENFTTMMNDVRTQVIDQAVKDGTITQDQADWMKQRGFGMGRRSSFQGNRYDCPCLDQADTD</sequence>
<reference evidence="1 2" key="1">
    <citation type="submission" date="2015-07" db="EMBL/GenBank/DDBJ databases">
        <title>Genome sequence of Leptolinea tardivitalis DSM 16556.</title>
        <authorList>
            <person name="Hemp J."/>
            <person name="Ward L.M."/>
            <person name="Pace L.A."/>
            <person name="Fischer W.W."/>
        </authorList>
    </citation>
    <scope>NUCLEOTIDE SEQUENCE [LARGE SCALE GENOMIC DNA]</scope>
    <source>
        <strain evidence="1 2">YMTK-2</strain>
    </source>
</reference>
<dbReference type="Proteomes" id="UP000050430">
    <property type="component" value="Unassembled WGS sequence"/>
</dbReference>
<dbReference type="OrthoDB" id="166945at2"/>
<dbReference type="AlphaFoldDB" id="A0A0P6XV30"/>
<proteinExistence type="predicted"/>